<evidence type="ECO:0000256" key="1">
    <source>
        <dbReference type="ARBA" id="ARBA00022801"/>
    </source>
</evidence>
<dbReference type="PANTHER" id="PTHR18934:SF221">
    <property type="entry name" value="ATP-DEPENDENT RNA HELICASE DHX34-RELATED"/>
    <property type="match status" value="1"/>
</dbReference>
<dbReference type="InterPro" id="IPR027417">
    <property type="entry name" value="P-loop_NTPase"/>
</dbReference>
<dbReference type="GO" id="GO:0016787">
    <property type="term" value="F:hydrolase activity"/>
    <property type="evidence" value="ECO:0007669"/>
    <property type="project" value="UniProtKB-KW"/>
</dbReference>
<evidence type="ECO:0000256" key="2">
    <source>
        <dbReference type="ARBA" id="ARBA00022806"/>
    </source>
</evidence>
<dbReference type="Gene3D" id="3.40.50.300">
    <property type="entry name" value="P-loop containing nucleotide triphosphate hydrolases"/>
    <property type="match status" value="1"/>
</dbReference>
<evidence type="ECO:0000259" key="3">
    <source>
        <dbReference type="Pfam" id="PF17339"/>
    </source>
</evidence>
<sequence length="500" mass="57466">MFQWLSFRRRFRTYSTLPDKEETMSWGEALYGFIEKRSFPHRWHNRFSVLNRSGFFIIYKTKHTGRVYDLKLTKKFCFRHSIKATFFKLEFEDGETIRLRLRDETALLWAEKFIRILLKDSTNRSDYRAMNVSPISYRRIAVKRKQSSISSSNLSSDSLTESSFITAADTSHGCNESTLHNSVLNANEDEIIASNLEFSGAYIGTTENASLKSYNEWKSVLHASNCSINRKPSNAESFTKSIATSSVIGTDSEGSRTIQGPHFDSDDFLRLSSEDNLSALTDLDQAQSNSNLLYMEELRAKLNAIREGKYLKRRTTIYHVLCIERNLFVKSVLMEKKWIEYKEPLLKAYFGPGRIAAIDSTFYKDFLIFLKKYQLRLQSTKLETNIESLPSTIKYNDIGVPAGPFIRSLSTRIGISSSVVDKFQLRNVPNEASQQFEFIISLFLSFINKQKFKKLKDLRKCQHSLPICSSREDILNVLRENQVVIIAGDTGCGKSTQVVF</sequence>
<keyword evidence="4" id="KW-1185">Reference proteome</keyword>
<accession>A0A914C1Y1</accession>
<dbReference type="PANTHER" id="PTHR18934">
    <property type="entry name" value="ATP-DEPENDENT RNA HELICASE"/>
    <property type="match status" value="1"/>
</dbReference>
<feature type="domain" description="PH-15" evidence="3">
    <location>
        <begin position="17"/>
        <end position="112"/>
    </location>
</feature>
<evidence type="ECO:0000313" key="5">
    <source>
        <dbReference type="WBParaSite" id="ACRNAN_Path_1542.g6014.t1"/>
    </source>
</evidence>
<dbReference type="InterPro" id="IPR040443">
    <property type="entry name" value="PH_15"/>
</dbReference>
<organism evidence="4 5">
    <name type="scientific">Acrobeloides nanus</name>
    <dbReference type="NCBI Taxonomy" id="290746"/>
    <lineage>
        <taxon>Eukaryota</taxon>
        <taxon>Metazoa</taxon>
        <taxon>Ecdysozoa</taxon>
        <taxon>Nematoda</taxon>
        <taxon>Chromadorea</taxon>
        <taxon>Rhabditida</taxon>
        <taxon>Tylenchina</taxon>
        <taxon>Cephalobomorpha</taxon>
        <taxon>Cephaloboidea</taxon>
        <taxon>Cephalobidae</taxon>
        <taxon>Acrobeloides</taxon>
    </lineage>
</organism>
<reference evidence="5" key="1">
    <citation type="submission" date="2022-11" db="UniProtKB">
        <authorList>
            <consortium name="WormBaseParasite"/>
        </authorList>
    </citation>
    <scope>IDENTIFICATION</scope>
</reference>
<dbReference type="SUPFAM" id="SSF52540">
    <property type="entry name" value="P-loop containing nucleoside triphosphate hydrolases"/>
    <property type="match status" value="1"/>
</dbReference>
<name>A0A914C1Y1_9BILA</name>
<protein>
    <submittedName>
        <fullName evidence="5">PH-15 domain-containing protein</fullName>
    </submittedName>
</protein>
<dbReference type="WBParaSite" id="ACRNAN_Path_1542.g6014.t1">
    <property type="protein sequence ID" value="ACRNAN_Path_1542.g6014.t1"/>
    <property type="gene ID" value="ACRNAN_Path_1542.g6014"/>
</dbReference>
<proteinExistence type="predicted"/>
<dbReference type="Pfam" id="PF17339">
    <property type="entry name" value="PH_15"/>
    <property type="match status" value="1"/>
</dbReference>
<keyword evidence="1" id="KW-0378">Hydrolase</keyword>
<dbReference type="AlphaFoldDB" id="A0A914C1Y1"/>
<keyword evidence="2" id="KW-0547">Nucleotide-binding</keyword>
<keyword evidence="2" id="KW-0347">Helicase</keyword>
<keyword evidence="2" id="KW-0067">ATP-binding</keyword>
<dbReference type="Proteomes" id="UP000887540">
    <property type="component" value="Unplaced"/>
</dbReference>
<evidence type="ECO:0000313" key="4">
    <source>
        <dbReference type="Proteomes" id="UP000887540"/>
    </source>
</evidence>
<dbReference type="GO" id="GO:0004386">
    <property type="term" value="F:helicase activity"/>
    <property type="evidence" value="ECO:0007669"/>
    <property type="project" value="UniProtKB-KW"/>
</dbReference>
<dbReference type="GO" id="GO:0003723">
    <property type="term" value="F:RNA binding"/>
    <property type="evidence" value="ECO:0007669"/>
    <property type="project" value="TreeGrafter"/>
</dbReference>